<evidence type="ECO:0000313" key="1">
    <source>
        <dbReference type="EMBL" id="MFM9327273.1"/>
    </source>
</evidence>
<proteinExistence type="predicted"/>
<reference evidence="1" key="1">
    <citation type="submission" date="2024-12" db="EMBL/GenBank/DDBJ databases">
        <authorList>
            <person name="Wu N."/>
        </authorList>
    </citation>
    <scope>NUCLEOTIDE SEQUENCE</scope>
    <source>
        <strain evidence="1">P15</strain>
    </source>
</reference>
<dbReference type="Proteomes" id="UP001631969">
    <property type="component" value="Unassembled WGS sequence"/>
</dbReference>
<protein>
    <submittedName>
        <fullName evidence="1">Cysteine desulfurase family protein</fullName>
    </submittedName>
</protein>
<organism evidence="1 2">
    <name type="scientific">Paenibacillus mesotrionivorans</name>
    <dbReference type="NCBI Taxonomy" id="3160968"/>
    <lineage>
        <taxon>Bacteria</taxon>
        <taxon>Bacillati</taxon>
        <taxon>Bacillota</taxon>
        <taxon>Bacilli</taxon>
        <taxon>Bacillales</taxon>
        <taxon>Paenibacillaceae</taxon>
        <taxon>Paenibacillus</taxon>
    </lineage>
</organism>
<accession>A0ACC7NRK7</accession>
<dbReference type="EMBL" id="JBJURJ010000002">
    <property type="protein sequence ID" value="MFM9327273.1"/>
    <property type="molecule type" value="Genomic_DNA"/>
</dbReference>
<keyword evidence="2" id="KW-1185">Reference proteome</keyword>
<comment type="caution">
    <text evidence="1">The sequence shown here is derived from an EMBL/GenBank/DDBJ whole genome shotgun (WGS) entry which is preliminary data.</text>
</comment>
<name>A0ACC7NRK7_9BACL</name>
<gene>
    <name evidence="1" type="ORF">ACI1P1_03070</name>
</gene>
<sequence>MNLIYLDHAAATPLLPEVLDAMLPLLREQYGNPSSLHRFGRDARAVLSRARETIAGLLHCAPKELIFTGGGTEADNAALFGLAPLPAGPKNHIITSAVEHHAVLHACEKLEQAGYEITYLPADRSGLVSTEDVEAAITSRTLLISVMYGNNEVGSIQPVSAIGLLARSRGIPFHVDAVQAAGLVPIDLSTLPVDLMSFSAHKLGGPKGIGALYCSSRIHLSPLIYGGAQERRKRAGTEDVAAAAGFAEALRLSVESMETKQRRMEELRTRMLHGLEARLGTEGFVINGPSRSEDRLPHILHVSFPGCTTETLLMRLDLEGIAAASGSACTSGSLELSHVLTAMGLPQEVAASAVRFSFGPQTTFEEIDFTCEKVGTIVERLRR</sequence>
<evidence type="ECO:0000313" key="2">
    <source>
        <dbReference type="Proteomes" id="UP001631969"/>
    </source>
</evidence>